<dbReference type="Proteomes" id="UP000324748">
    <property type="component" value="Unassembled WGS sequence"/>
</dbReference>
<dbReference type="AlphaFoldDB" id="A0A5B0NPX2"/>
<feature type="compositionally biased region" description="Polar residues" evidence="1">
    <location>
        <begin position="1"/>
        <end position="16"/>
    </location>
</feature>
<gene>
    <name evidence="3" type="ORF">PGT21_029942</name>
    <name evidence="2" type="ORF">PGTUg99_028296</name>
</gene>
<protein>
    <submittedName>
        <fullName evidence="3">Uncharacterized protein</fullName>
    </submittedName>
</protein>
<dbReference type="EMBL" id="VDEP01000471">
    <property type="protein sequence ID" value="KAA1075921.1"/>
    <property type="molecule type" value="Genomic_DNA"/>
</dbReference>
<dbReference type="Proteomes" id="UP000325313">
    <property type="component" value="Unassembled WGS sequence"/>
</dbReference>
<proteinExistence type="predicted"/>
<dbReference type="OrthoDB" id="2506619at2759"/>
<evidence type="ECO:0000313" key="2">
    <source>
        <dbReference type="EMBL" id="KAA1075921.1"/>
    </source>
</evidence>
<comment type="caution">
    <text evidence="3">The sequence shown here is derived from an EMBL/GenBank/DDBJ whole genome shotgun (WGS) entry which is preliminary data.</text>
</comment>
<evidence type="ECO:0000313" key="5">
    <source>
        <dbReference type="Proteomes" id="UP000325313"/>
    </source>
</evidence>
<feature type="compositionally biased region" description="Low complexity" evidence="1">
    <location>
        <begin position="58"/>
        <end position="82"/>
    </location>
</feature>
<sequence length="287" mass="31108">MSTTTAYASHLTQPPKTISLEKGAGSETTMTSHGYTAAPKIVCSLPDDSVDASVPGLSSDSDFSSSSSTSSSPKSTRSSFPSLESDDAPIIKSKDNGSLCYDFKALNFDTGRTDFQSLTQNDGQSHLNPQKPHQRDAAPSPIRVTRNQRSFSKTIAVNLTYPDNLAITNQAPKIHMMDTKVNFQVLIGSLAQLLSISPELFDLTIQGNSRTIRLSPIASPHQLGFSGDLTIQVWVRKVATEAHSNLPESLDQPRRIPGTKWIHSFPSKKYKLGLPSSPKFLGNSVTM</sequence>
<feature type="compositionally biased region" description="Polar residues" evidence="1">
    <location>
        <begin position="115"/>
        <end position="128"/>
    </location>
</feature>
<keyword evidence="4" id="KW-1185">Reference proteome</keyword>
<feature type="region of interest" description="Disordered" evidence="1">
    <location>
        <begin position="46"/>
        <end position="91"/>
    </location>
</feature>
<organism evidence="3 4">
    <name type="scientific">Puccinia graminis f. sp. tritici</name>
    <dbReference type="NCBI Taxonomy" id="56615"/>
    <lineage>
        <taxon>Eukaryota</taxon>
        <taxon>Fungi</taxon>
        <taxon>Dikarya</taxon>
        <taxon>Basidiomycota</taxon>
        <taxon>Pucciniomycotina</taxon>
        <taxon>Pucciniomycetes</taxon>
        <taxon>Pucciniales</taxon>
        <taxon>Pucciniaceae</taxon>
        <taxon>Puccinia</taxon>
    </lineage>
</organism>
<feature type="region of interest" description="Disordered" evidence="1">
    <location>
        <begin position="115"/>
        <end position="143"/>
    </location>
</feature>
<name>A0A5B0NPX2_PUCGR</name>
<evidence type="ECO:0000313" key="3">
    <source>
        <dbReference type="EMBL" id="KAA1091275.1"/>
    </source>
</evidence>
<accession>A0A5B0NPX2</accession>
<evidence type="ECO:0000256" key="1">
    <source>
        <dbReference type="SAM" id="MobiDB-lite"/>
    </source>
</evidence>
<evidence type="ECO:0000313" key="4">
    <source>
        <dbReference type="Proteomes" id="UP000324748"/>
    </source>
</evidence>
<dbReference type="EMBL" id="VSWC01000092">
    <property type="protein sequence ID" value="KAA1091275.1"/>
    <property type="molecule type" value="Genomic_DNA"/>
</dbReference>
<reference evidence="4 5" key="1">
    <citation type="submission" date="2019-05" db="EMBL/GenBank/DDBJ databases">
        <title>Emergence of the Ug99 lineage of the wheat stem rust pathogen through somatic hybridization.</title>
        <authorList>
            <person name="Li F."/>
            <person name="Upadhyaya N.M."/>
            <person name="Sperschneider J."/>
            <person name="Matny O."/>
            <person name="Nguyen-Phuc H."/>
            <person name="Mago R."/>
            <person name="Raley C."/>
            <person name="Miller M.E."/>
            <person name="Silverstein K.A.T."/>
            <person name="Henningsen E."/>
            <person name="Hirsch C.D."/>
            <person name="Visser B."/>
            <person name="Pretorius Z.A."/>
            <person name="Steffenson B.J."/>
            <person name="Schwessinger B."/>
            <person name="Dodds P.N."/>
            <person name="Figueroa M."/>
        </authorList>
    </citation>
    <scope>NUCLEOTIDE SEQUENCE [LARGE SCALE GENOMIC DNA]</scope>
    <source>
        <strain evidence="3">21-0</strain>
        <strain evidence="2 5">Ug99</strain>
    </source>
</reference>
<feature type="region of interest" description="Disordered" evidence="1">
    <location>
        <begin position="1"/>
        <end position="32"/>
    </location>
</feature>